<accession>A0A853BQ15</accession>
<sequence>MTTSSPVDERKEIDRERRKRLSQELANLFDKDRKALRADAPGVLSQWRKGLSHPPHTTPVLAMQVSNVLSSPYEREGSWDVRTWETAIHYGLGLFAVHQQSVSVPVHDFTAAGQRSVSVGAACRALAAAQVDPARREFPASTPQFETVNNGLVRRLEAAMSSESTLELVGHVRGIIPLLKSTDRVIRIDYVQLVADLAAWSTPARRGPTALSWGRHFYAPFRSDTSSPEPANDKE</sequence>
<dbReference type="InterPro" id="IPR038287">
    <property type="entry name" value="Cse2_sf"/>
</dbReference>
<dbReference type="NCBIfam" id="TIGR02548">
    <property type="entry name" value="casB_cse2"/>
    <property type="match status" value="1"/>
</dbReference>
<comment type="caution">
    <text evidence="1">The sequence shown here is derived from an EMBL/GenBank/DDBJ whole genome shotgun (WGS) entry which is preliminary data.</text>
</comment>
<reference evidence="1 2" key="1">
    <citation type="submission" date="2020-07" db="EMBL/GenBank/DDBJ databases">
        <title>Sequencing the genomes of 1000 actinobacteria strains.</title>
        <authorList>
            <person name="Klenk H.-P."/>
        </authorList>
    </citation>
    <scope>NUCLEOTIDE SEQUENCE [LARGE SCALE GENOMIC DNA]</scope>
    <source>
        <strain evidence="1 2">DSM 45927</strain>
    </source>
</reference>
<name>A0A853BQ15_9ACTN</name>
<dbReference type="EMBL" id="JACCFO010000001">
    <property type="protein sequence ID" value="NYI96512.1"/>
    <property type="molecule type" value="Genomic_DNA"/>
</dbReference>
<dbReference type="Proteomes" id="UP000575985">
    <property type="component" value="Unassembled WGS sequence"/>
</dbReference>
<dbReference type="InterPro" id="IPR013382">
    <property type="entry name" value="CRISPR-assoc_prot_Cse2"/>
</dbReference>
<proteinExistence type="predicted"/>
<evidence type="ECO:0000313" key="2">
    <source>
        <dbReference type="Proteomes" id="UP000575985"/>
    </source>
</evidence>
<dbReference type="Pfam" id="PF09485">
    <property type="entry name" value="CRISPR_Cse2"/>
    <property type="match status" value="1"/>
</dbReference>
<dbReference type="AlphaFoldDB" id="A0A853BQ15"/>
<keyword evidence="2" id="KW-1185">Reference proteome</keyword>
<evidence type="ECO:0000313" key="1">
    <source>
        <dbReference type="EMBL" id="NYI96512.1"/>
    </source>
</evidence>
<dbReference type="Gene3D" id="1.10.520.40">
    <property type="entry name" value="CRISPR-associated protein Cse2"/>
    <property type="match status" value="1"/>
</dbReference>
<gene>
    <name evidence="1" type="ORF">HNR12_002789</name>
</gene>
<dbReference type="RefSeq" id="WP_179767863.1">
    <property type="nucleotide sequence ID" value="NZ_JACCFO010000001.1"/>
</dbReference>
<protein>
    <submittedName>
        <fullName evidence="1">CRISPR type I-E-associated protein CasB/Cse2</fullName>
    </submittedName>
</protein>
<organism evidence="1 2">
    <name type="scientific">Streptomonospora nanhaiensis</name>
    <dbReference type="NCBI Taxonomy" id="1323731"/>
    <lineage>
        <taxon>Bacteria</taxon>
        <taxon>Bacillati</taxon>
        <taxon>Actinomycetota</taxon>
        <taxon>Actinomycetes</taxon>
        <taxon>Streptosporangiales</taxon>
        <taxon>Nocardiopsidaceae</taxon>
        <taxon>Streptomonospora</taxon>
    </lineage>
</organism>